<dbReference type="AlphaFoldDB" id="A0A6M1PKP2"/>
<name>A0A6M1PKP2_9BACL</name>
<organism evidence="2 3">
    <name type="scientific">Paenibacillus apii</name>
    <dbReference type="NCBI Taxonomy" id="1850370"/>
    <lineage>
        <taxon>Bacteria</taxon>
        <taxon>Bacillati</taxon>
        <taxon>Bacillota</taxon>
        <taxon>Bacilli</taxon>
        <taxon>Bacillales</taxon>
        <taxon>Paenibacillaceae</taxon>
        <taxon>Paenibacillus</taxon>
    </lineage>
</organism>
<feature type="transmembrane region" description="Helical" evidence="1">
    <location>
        <begin position="12"/>
        <end position="33"/>
    </location>
</feature>
<sequence length="55" mass="6278">MNDGRTDMKGMCLIMLIGIIVIAITGYTVYFVARQLSKKYNNSTYSTTYLSIQYI</sequence>
<reference evidence="2 3" key="1">
    <citation type="submission" date="2020-02" db="EMBL/GenBank/DDBJ databases">
        <authorList>
            <person name="Gao J."/>
            <person name="Sun J."/>
        </authorList>
    </citation>
    <scope>NUCLEOTIDE SEQUENCE [LARGE SCALE GENOMIC DNA]</scope>
    <source>
        <strain evidence="2 3">7124</strain>
    </source>
</reference>
<comment type="caution">
    <text evidence="2">The sequence shown here is derived from an EMBL/GenBank/DDBJ whole genome shotgun (WGS) entry which is preliminary data.</text>
</comment>
<protein>
    <submittedName>
        <fullName evidence="2">Uncharacterized protein</fullName>
    </submittedName>
</protein>
<evidence type="ECO:0000256" key="1">
    <source>
        <dbReference type="SAM" id="Phobius"/>
    </source>
</evidence>
<keyword evidence="1" id="KW-0472">Membrane</keyword>
<evidence type="ECO:0000313" key="2">
    <source>
        <dbReference type="EMBL" id="NGM84187.1"/>
    </source>
</evidence>
<keyword evidence="3" id="KW-1185">Reference proteome</keyword>
<dbReference type="EMBL" id="JAAKGU010000008">
    <property type="protein sequence ID" value="NGM84187.1"/>
    <property type="molecule type" value="Genomic_DNA"/>
</dbReference>
<keyword evidence="1" id="KW-0812">Transmembrane</keyword>
<dbReference type="RefSeq" id="WP_165100586.1">
    <property type="nucleotide sequence ID" value="NZ_JAAKGU010000008.1"/>
</dbReference>
<evidence type="ECO:0000313" key="3">
    <source>
        <dbReference type="Proteomes" id="UP000480151"/>
    </source>
</evidence>
<keyword evidence="1" id="KW-1133">Transmembrane helix</keyword>
<gene>
    <name evidence="2" type="ORF">G5B47_17375</name>
</gene>
<dbReference type="Proteomes" id="UP000480151">
    <property type="component" value="Unassembled WGS sequence"/>
</dbReference>
<proteinExistence type="predicted"/>
<accession>A0A6M1PKP2</accession>